<evidence type="ECO:0000256" key="1">
    <source>
        <dbReference type="ARBA" id="ARBA00009005"/>
    </source>
</evidence>
<dbReference type="GO" id="GO:0004197">
    <property type="term" value="F:cysteine-type endopeptidase activity"/>
    <property type="evidence" value="ECO:0007669"/>
    <property type="project" value="InterPro"/>
</dbReference>
<dbReference type="Gene3D" id="3.40.50.12660">
    <property type="match status" value="2"/>
</dbReference>
<accession>B7G6D0</accession>
<dbReference type="HOGENOM" id="CLU_058143_0_0_1"/>
<dbReference type="RefSeq" id="XP_002182552.1">
    <property type="nucleotide sequence ID" value="XM_002182516.1"/>
</dbReference>
<dbReference type="PANTHER" id="PTHR48104">
    <property type="entry name" value="METACASPASE-4"/>
    <property type="match status" value="1"/>
</dbReference>
<dbReference type="GO" id="GO:0005737">
    <property type="term" value="C:cytoplasm"/>
    <property type="evidence" value="ECO:0007669"/>
    <property type="project" value="TreeGrafter"/>
</dbReference>
<evidence type="ECO:0000313" key="4">
    <source>
        <dbReference type="Proteomes" id="UP000000759"/>
    </source>
</evidence>
<sequence length="322" mass="34783">MSNYLERAEELIPAEVRMISGCRDEQTSADVSNVASFSLPDPAGSAGGACTSAMLKVLYANHKAPQKDLSFQEVLMKMRGILSQGRYTQIPQLSSSRPLDIHQSFNIVPANFTGTRRAVMIGINYTGQQGQLSGCHNDVKNMIEFIKDIHGFEDENITILMDDGAHTEPTYKNILAAYHELVSSAKAGDAIFCHYSGHGGKVRDDDGDEADGYDETLVPVDFNAAGQIRDDDIFSALIGPMPAGVTLTSVMDCCHSGTVLDLPYVFKADGEQNQMAPPPDFDFSKLAAMFQAYMVQQGANGQGGIDPNDAIAIVAKECCNIL</sequence>
<dbReference type="InterPro" id="IPR029030">
    <property type="entry name" value="Caspase-like_dom_sf"/>
</dbReference>
<dbReference type="KEGG" id="pti:PHATRDRAFT_54872"/>
<proteinExistence type="inferred from homology"/>
<dbReference type="InterPro" id="IPR011600">
    <property type="entry name" value="Pept_C14_caspase"/>
</dbReference>
<evidence type="ECO:0000313" key="3">
    <source>
        <dbReference type="EMBL" id="EEC45839.1"/>
    </source>
</evidence>
<dbReference type="eggNOG" id="KOG1546">
    <property type="taxonomic scope" value="Eukaryota"/>
</dbReference>
<feature type="domain" description="Peptidase C14 caspase" evidence="2">
    <location>
        <begin position="14"/>
        <end position="97"/>
    </location>
</feature>
<reference evidence="3 4" key="1">
    <citation type="journal article" date="2008" name="Nature">
        <title>The Phaeodactylum genome reveals the evolutionary history of diatom genomes.</title>
        <authorList>
            <person name="Bowler C."/>
            <person name="Allen A.E."/>
            <person name="Badger J.H."/>
            <person name="Grimwood J."/>
            <person name="Jabbari K."/>
            <person name="Kuo A."/>
            <person name="Maheswari U."/>
            <person name="Martens C."/>
            <person name="Maumus F."/>
            <person name="Otillar R.P."/>
            <person name="Rayko E."/>
            <person name="Salamov A."/>
            <person name="Vandepoele K."/>
            <person name="Beszteri B."/>
            <person name="Gruber A."/>
            <person name="Heijde M."/>
            <person name="Katinka M."/>
            <person name="Mock T."/>
            <person name="Valentin K."/>
            <person name="Verret F."/>
            <person name="Berges J.A."/>
            <person name="Brownlee C."/>
            <person name="Cadoret J.P."/>
            <person name="Chiovitti A."/>
            <person name="Choi C.J."/>
            <person name="Coesel S."/>
            <person name="De Martino A."/>
            <person name="Detter J.C."/>
            <person name="Durkin C."/>
            <person name="Falciatore A."/>
            <person name="Fournet J."/>
            <person name="Haruta M."/>
            <person name="Huysman M.J."/>
            <person name="Jenkins B.D."/>
            <person name="Jiroutova K."/>
            <person name="Jorgensen R.E."/>
            <person name="Joubert Y."/>
            <person name="Kaplan A."/>
            <person name="Kroger N."/>
            <person name="Kroth P.G."/>
            <person name="La Roche J."/>
            <person name="Lindquist E."/>
            <person name="Lommer M."/>
            <person name="Martin-Jezequel V."/>
            <person name="Lopez P.J."/>
            <person name="Lucas S."/>
            <person name="Mangogna M."/>
            <person name="McGinnis K."/>
            <person name="Medlin L.K."/>
            <person name="Montsant A."/>
            <person name="Oudot-Le Secq M.P."/>
            <person name="Napoli C."/>
            <person name="Obornik M."/>
            <person name="Parker M.S."/>
            <person name="Petit J.L."/>
            <person name="Porcel B.M."/>
            <person name="Poulsen N."/>
            <person name="Robison M."/>
            <person name="Rychlewski L."/>
            <person name="Rynearson T.A."/>
            <person name="Schmutz J."/>
            <person name="Shapiro H."/>
            <person name="Siaut M."/>
            <person name="Stanley M."/>
            <person name="Sussman M.R."/>
            <person name="Taylor A.R."/>
            <person name="Vardi A."/>
            <person name="von Dassow P."/>
            <person name="Vyverman W."/>
            <person name="Willis A."/>
            <person name="Wyrwicz L.S."/>
            <person name="Rokhsar D.S."/>
            <person name="Weissenbach J."/>
            <person name="Armbrust E.V."/>
            <person name="Green B.R."/>
            <person name="Van de Peer Y."/>
            <person name="Grigoriev I.V."/>
        </authorList>
    </citation>
    <scope>NUCLEOTIDE SEQUENCE [LARGE SCALE GENOMIC DNA]</scope>
    <source>
        <strain evidence="3 4">CCAP 1055/1</strain>
    </source>
</reference>
<dbReference type="PaxDb" id="2850-Phatr54872"/>
<keyword evidence="4" id="KW-1185">Reference proteome</keyword>
<name>B7G6D0_PHATC</name>
<comment type="similarity">
    <text evidence="1">Belongs to the peptidase C14B family.</text>
</comment>
<dbReference type="STRING" id="556484.B7G6D0"/>
<dbReference type="SUPFAM" id="SSF52129">
    <property type="entry name" value="Caspase-like"/>
    <property type="match status" value="1"/>
</dbReference>
<evidence type="ECO:0000259" key="2">
    <source>
        <dbReference type="Pfam" id="PF00656"/>
    </source>
</evidence>
<organism evidence="3 4">
    <name type="scientific">Phaeodactylum tricornutum (strain CCAP 1055/1)</name>
    <dbReference type="NCBI Taxonomy" id="556484"/>
    <lineage>
        <taxon>Eukaryota</taxon>
        <taxon>Sar</taxon>
        <taxon>Stramenopiles</taxon>
        <taxon>Ochrophyta</taxon>
        <taxon>Bacillariophyta</taxon>
        <taxon>Bacillariophyceae</taxon>
        <taxon>Bacillariophycidae</taxon>
        <taxon>Naviculales</taxon>
        <taxon>Phaeodactylaceae</taxon>
        <taxon>Phaeodactylum</taxon>
    </lineage>
</organism>
<dbReference type="Pfam" id="PF00656">
    <property type="entry name" value="Peptidase_C14"/>
    <property type="match status" value="2"/>
</dbReference>
<dbReference type="AlphaFoldDB" id="B7G6D0"/>
<feature type="domain" description="Peptidase C14 caspase" evidence="2">
    <location>
        <begin position="116"/>
        <end position="280"/>
    </location>
</feature>
<gene>
    <name evidence="3" type="ORF">PHATRDRAFT_54872</name>
</gene>
<protein>
    <submittedName>
        <fullName evidence="3">Metacaspase</fullName>
    </submittedName>
</protein>
<dbReference type="EMBL" id="CM000618">
    <property type="protein sequence ID" value="EEC45839.1"/>
    <property type="molecule type" value="Genomic_DNA"/>
</dbReference>
<reference evidence="4" key="2">
    <citation type="submission" date="2008-08" db="EMBL/GenBank/DDBJ databases">
        <authorList>
            <consortium name="Diatom Consortium"/>
            <person name="Grigoriev I."/>
            <person name="Grimwood J."/>
            <person name="Kuo A."/>
            <person name="Otillar R.P."/>
            <person name="Salamov A."/>
            <person name="Detter J.C."/>
            <person name="Lindquist E."/>
            <person name="Shapiro H."/>
            <person name="Lucas S."/>
            <person name="Glavina del Rio T."/>
            <person name="Pitluck S."/>
            <person name="Rokhsar D."/>
            <person name="Bowler C."/>
        </authorList>
    </citation>
    <scope>GENOME REANNOTATION</scope>
    <source>
        <strain evidence="4">CCAP 1055/1</strain>
    </source>
</reference>
<dbReference type="GeneID" id="7203526"/>
<dbReference type="GO" id="GO:0006508">
    <property type="term" value="P:proteolysis"/>
    <property type="evidence" value="ECO:0007669"/>
    <property type="project" value="InterPro"/>
</dbReference>
<dbReference type="InterPro" id="IPR050452">
    <property type="entry name" value="Metacaspase"/>
</dbReference>
<dbReference type="OMA" id="CADHQTS"/>
<dbReference type="PANTHER" id="PTHR48104:SF30">
    <property type="entry name" value="METACASPASE-1"/>
    <property type="match status" value="1"/>
</dbReference>
<dbReference type="OrthoDB" id="3223806at2759"/>
<dbReference type="Proteomes" id="UP000000759">
    <property type="component" value="Chromosome 16"/>
</dbReference>
<dbReference type="InParanoid" id="B7G6D0"/>